<feature type="compositionally biased region" description="Basic and acidic residues" evidence="1">
    <location>
        <begin position="108"/>
        <end position="121"/>
    </location>
</feature>
<evidence type="ECO:0000313" key="3">
    <source>
        <dbReference type="Proteomes" id="UP000509510"/>
    </source>
</evidence>
<dbReference type="GeneID" id="55997342"/>
<organism evidence="2 3">
    <name type="scientific">Talaromyces rugulosus</name>
    <name type="common">Penicillium rugulosum</name>
    <dbReference type="NCBI Taxonomy" id="121627"/>
    <lineage>
        <taxon>Eukaryota</taxon>
        <taxon>Fungi</taxon>
        <taxon>Dikarya</taxon>
        <taxon>Ascomycota</taxon>
        <taxon>Pezizomycotina</taxon>
        <taxon>Eurotiomycetes</taxon>
        <taxon>Eurotiomycetidae</taxon>
        <taxon>Eurotiales</taxon>
        <taxon>Trichocomaceae</taxon>
        <taxon>Talaromyces</taxon>
        <taxon>Talaromyces sect. Islandici</taxon>
    </lineage>
</organism>
<dbReference type="AlphaFoldDB" id="A0A7H8R9R8"/>
<keyword evidence="3" id="KW-1185">Reference proteome</keyword>
<evidence type="ECO:0000313" key="2">
    <source>
        <dbReference type="EMBL" id="QKX62698.1"/>
    </source>
</evidence>
<dbReference type="KEGG" id="trg:TRUGW13939_09859"/>
<reference evidence="3" key="1">
    <citation type="submission" date="2020-06" db="EMBL/GenBank/DDBJ databases">
        <title>A chromosome-scale genome assembly of Talaromyces rugulosus W13939.</title>
        <authorList>
            <person name="Wang B."/>
            <person name="Guo L."/>
            <person name="Ye K."/>
            <person name="Wang L."/>
        </authorList>
    </citation>
    <scope>NUCLEOTIDE SEQUENCE [LARGE SCALE GENOMIC DNA]</scope>
    <source>
        <strain evidence="3">W13939</strain>
    </source>
</reference>
<sequence>MSDPANRIALWGTIGTWLSPVYGPVVTSIWSYMVGFVQSHYKHNAPTQDIDLEAGVPSSDQVRKLIAEISLNTRAVTKHREKIDEVQQSLEEISKLLKLKPYETIPADPRETSDSPHRQAS</sequence>
<accession>A0A7H8R9R8</accession>
<feature type="region of interest" description="Disordered" evidence="1">
    <location>
        <begin position="102"/>
        <end position="121"/>
    </location>
</feature>
<dbReference type="RefSeq" id="XP_035348872.1">
    <property type="nucleotide sequence ID" value="XM_035492979.1"/>
</dbReference>
<dbReference type="Proteomes" id="UP000509510">
    <property type="component" value="Chromosome V"/>
</dbReference>
<gene>
    <name evidence="2" type="ORF">TRUGW13939_09859</name>
</gene>
<dbReference type="EMBL" id="CP055902">
    <property type="protein sequence ID" value="QKX62698.1"/>
    <property type="molecule type" value="Genomic_DNA"/>
</dbReference>
<proteinExistence type="predicted"/>
<evidence type="ECO:0000256" key="1">
    <source>
        <dbReference type="SAM" id="MobiDB-lite"/>
    </source>
</evidence>
<protein>
    <submittedName>
        <fullName evidence="2">Uncharacterized protein</fullName>
    </submittedName>
</protein>
<name>A0A7H8R9R8_TALRU</name>